<keyword evidence="2" id="KW-0479">Metal-binding</keyword>
<dbReference type="Proteomes" id="UP000320580">
    <property type="component" value="Chromosome"/>
</dbReference>
<feature type="domain" description="Peptidase M1 membrane alanine aminopeptidase" evidence="4">
    <location>
        <begin position="314"/>
        <end position="449"/>
    </location>
</feature>
<feature type="active site" description="Proton donor" evidence="1">
    <location>
        <position position="392"/>
    </location>
</feature>
<keyword evidence="2" id="KW-0862">Zinc</keyword>
<evidence type="ECO:0000256" key="2">
    <source>
        <dbReference type="PIRSR" id="PIRSR634015-3"/>
    </source>
</evidence>
<dbReference type="SUPFAM" id="SSF55486">
    <property type="entry name" value="Metalloproteases ('zincins'), catalytic domain"/>
    <property type="match status" value="1"/>
</dbReference>
<keyword evidence="3" id="KW-0732">Signal</keyword>
<sequence length="455" mass="48693">MSRSARLLTVVLGCFALLASLPGGTPPGNERHPGSSRTPASAAYTVELAGDSSGGQWSGHQRVTFTQVSVDPLREVFLRLWGNAPGGCSAPAVTVTDLVGGTADGLRVGCTALRIALPEPLGPGERHTIGFDFTVRAPELADSAGRFGRHGAYSHFGNALPVLAVRDGAGWHLDPFTGTGESFYTLAADFTVVLDHPSALQVPATGSATDTPGTAGRTVTTVTAREVRDFAWSAGPFDTVSDVSAGGVTIKVHSGAGIAAADARAMLAAAGSGLDTHARAFGAYPYTELDVVVDNDLWFSGMEYPGFVLNRVKTSALIHEIAHQWWYGVVGDDQYRRPWLDESFAEYATELALGRDGSGCWRAVEWSTPRERITNGMAYWDEHPDRYEDVVYGYGACALHDLRRRIGADAMTRLLRGYVRTHRYGVSTTSAFKAAARAATAEDLTRFWADHRIDG</sequence>
<feature type="binding site" evidence="2">
    <location>
        <position position="319"/>
    </location>
    <ligand>
        <name>Zn(2+)</name>
        <dbReference type="ChEBI" id="CHEBI:29105"/>
        <note>catalytic</note>
    </ligand>
</feature>
<reference evidence="5 6" key="1">
    <citation type="submission" date="2019-07" db="EMBL/GenBank/DDBJ databases">
        <authorList>
            <person name="Zhu P."/>
        </authorList>
    </citation>
    <scope>NUCLEOTIDE SEQUENCE [LARGE SCALE GENOMIC DNA]</scope>
    <source>
        <strain evidence="5 6">SSL-25</strain>
    </source>
</reference>
<dbReference type="PANTHER" id="PTHR45726:SF3">
    <property type="entry name" value="LEUKOTRIENE A-4 HYDROLASE"/>
    <property type="match status" value="1"/>
</dbReference>
<dbReference type="AlphaFoldDB" id="A0A5B8J753"/>
<dbReference type="InterPro" id="IPR027268">
    <property type="entry name" value="Peptidase_M4/M1_CTD_sf"/>
</dbReference>
<dbReference type="Pfam" id="PF01433">
    <property type="entry name" value="Peptidase_M1"/>
    <property type="match status" value="1"/>
</dbReference>
<evidence type="ECO:0000259" key="4">
    <source>
        <dbReference type="Pfam" id="PF01433"/>
    </source>
</evidence>
<evidence type="ECO:0000256" key="3">
    <source>
        <dbReference type="SAM" id="SignalP"/>
    </source>
</evidence>
<comment type="cofactor">
    <cofactor evidence="2">
        <name>Zn(2+)</name>
        <dbReference type="ChEBI" id="CHEBI:29105"/>
    </cofactor>
    <text evidence="2">Binds 1 zinc ion per subunit.</text>
</comment>
<dbReference type="CDD" id="cd09604">
    <property type="entry name" value="M1_APN_like"/>
    <property type="match status" value="1"/>
</dbReference>
<feature type="chain" id="PRO_5038852708" evidence="3">
    <location>
        <begin position="20"/>
        <end position="455"/>
    </location>
</feature>
<evidence type="ECO:0000313" key="5">
    <source>
        <dbReference type="EMBL" id="QDY75751.1"/>
    </source>
</evidence>
<feature type="binding site" evidence="2">
    <location>
        <position position="323"/>
    </location>
    <ligand>
        <name>Zn(2+)</name>
        <dbReference type="ChEBI" id="CHEBI:29105"/>
        <note>catalytic</note>
    </ligand>
</feature>
<dbReference type="KEGG" id="sqz:FQU76_03580"/>
<feature type="active site" description="Proton acceptor" evidence="1">
    <location>
        <position position="320"/>
    </location>
</feature>
<dbReference type="GO" id="GO:0008270">
    <property type="term" value="F:zinc ion binding"/>
    <property type="evidence" value="ECO:0007669"/>
    <property type="project" value="InterPro"/>
</dbReference>
<dbReference type="RefSeq" id="WP_146479061.1">
    <property type="nucleotide sequence ID" value="NZ_CP042266.1"/>
</dbReference>
<dbReference type="GO" id="GO:0008237">
    <property type="term" value="F:metallopeptidase activity"/>
    <property type="evidence" value="ECO:0007669"/>
    <property type="project" value="InterPro"/>
</dbReference>
<gene>
    <name evidence="5" type="ORF">FQU76_03580</name>
</gene>
<evidence type="ECO:0000313" key="6">
    <source>
        <dbReference type="Proteomes" id="UP000320580"/>
    </source>
</evidence>
<evidence type="ECO:0000256" key="1">
    <source>
        <dbReference type="PIRSR" id="PIRSR634015-1"/>
    </source>
</evidence>
<keyword evidence="6" id="KW-1185">Reference proteome</keyword>
<feature type="signal peptide" evidence="3">
    <location>
        <begin position="1"/>
        <end position="19"/>
    </location>
</feature>
<protein>
    <submittedName>
        <fullName evidence="5">M1 family metallopeptidase</fullName>
    </submittedName>
</protein>
<name>A0A5B8J753_9ACTN</name>
<proteinExistence type="predicted"/>
<dbReference type="EMBL" id="CP042266">
    <property type="protein sequence ID" value="QDY75751.1"/>
    <property type="molecule type" value="Genomic_DNA"/>
</dbReference>
<dbReference type="PANTHER" id="PTHR45726">
    <property type="entry name" value="LEUKOTRIENE A-4 HYDROLASE"/>
    <property type="match status" value="1"/>
</dbReference>
<feature type="binding site" evidence="2">
    <location>
        <position position="342"/>
    </location>
    <ligand>
        <name>Zn(2+)</name>
        <dbReference type="ChEBI" id="CHEBI:29105"/>
        <note>catalytic</note>
    </ligand>
</feature>
<dbReference type="InterPro" id="IPR034015">
    <property type="entry name" value="M1_LTA4H"/>
</dbReference>
<accession>A0A5B8J753</accession>
<dbReference type="Gene3D" id="1.10.390.10">
    <property type="entry name" value="Neutral Protease Domain 2"/>
    <property type="match status" value="1"/>
</dbReference>
<dbReference type="InterPro" id="IPR014782">
    <property type="entry name" value="Peptidase_M1_dom"/>
</dbReference>
<organism evidence="5 6">
    <name type="scientific">Streptomyces qinzhouensis</name>
    <dbReference type="NCBI Taxonomy" id="2599401"/>
    <lineage>
        <taxon>Bacteria</taxon>
        <taxon>Bacillati</taxon>
        <taxon>Actinomycetota</taxon>
        <taxon>Actinomycetes</taxon>
        <taxon>Kitasatosporales</taxon>
        <taxon>Streptomycetaceae</taxon>
        <taxon>Streptomyces</taxon>
    </lineage>
</organism>
<dbReference type="OrthoDB" id="9814383at2"/>